<protein>
    <recommendedName>
        <fullName evidence="4">Energy transducer TonB</fullName>
    </recommendedName>
</protein>
<evidence type="ECO:0000313" key="3">
    <source>
        <dbReference type="Proteomes" id="UP000824496"/>
    </source>
</evidence>
<evidence type="ECO:0008006" key="4">
    <source>
        <dbReference type="Google" id="ProtNLM"/>
    </source>
</evidence>
<evidence type="ECO:0000313" key="2">
    <source>
        <dbReference type="EMBL" id="BDA63646.1"/>
    </source>
</evidence>
<feature type="compositionally biased region" description="Low complexity" evidence="1">
    <location>
        <begin position="141"/>
        <end position="157"/>
    </location>
</feature>
<keyword evidence="3" id="KW-1185">Reference proteome</keyword>
<dbReference type="Pfam" id="PF20060">
    <property type="entry name" value="DUF6459"/>
    <property type="match status" value="1"/>
</dbReference>
<feature type="compositionally biased region" description="Basic and acidic residues" evidence="1">
    <location>
        <begin position="169"/>
        <end position="180"/>
    </location>
</feature>
<organism evidence="2 3">
    <name type="scientific">Actinomyces capricornis</name>
    <dbReference type="NCBI Taxonomy" id="2755559"/>
    <lineage>
        <taxon>Bacteria</taxon>
        <taxon>Bacillati</taxon>
        <taxon>Actinomycetota</taxon>
        <taxon>Actinomycetes</taxon>
        <taxon>Actinomycetales</taxon>
        <taxon>Actinomycetaceae</taxon>
        <taxon>Actinomyces</taxon>
    </lineage>
</organism>
<name>A0ABN6K214_9ACTO</name>
<sequence>MTTTTMTPTAGQRTGCSAAASAGPVRPPAAAGAGRPARRTRPQPSGPAPSRPGPATTGTPAVEESVKEPVKDTIRGYTAGAGDPEVAGKEALAPESRISLAPSMGALEADAGQVIEPELLIGTGGAGPRRRRGALDLSEDAQAAGRRAAPATSTGAPDRSAGREPAGARSREGGEQERSTPPHPARSAAVIVVAAAEVLAGQRPVDHLTRWTTPAMFEAIARRAGLATRVLGARRRSHRPRMRSVHTQLTVSGACEATILLEDSGRVRAAAARLIAQRGRWILAGLEIA</sequence>
<feature type="compositionally biased region" description="Low complexity" evidence="1">
    <location>
        <begin position="18"/>
        <end position="35"/>
    </location>
</feature>
<feature type="compositionally biased region" description="Basic and acidic residues" evidence="1">
    <location>
        <begin position="64"/>
        <end position="74"/>
    </location>
</feature>
<accession>A0ABN6K214</accession>
<dbReference type="Proteomes" id="UP000824496">
    <property type="component" value="Chromosome"/>
</dbReference>
<evidence type="ECO:0000256" key="1">
    <source>
        <dbReference type="SAM" id="MobiDB-lite"/>
    </source>
</evidence>
<dbReference type="RefSeq" id="WP_223910629.1">
    <property type="nucleotide sequence ID" value="NZ_AP025017.1"/>
</dbReference>
<dbReference type="EMBL" id="AP025017">
    <property type="protein sequence ID" value="BDA63646.1"/>
    <property type="molecule type" value="Genomic_DNA"/>
</dbReference>
<proteinExistence type="predicted"/>
<feature type="region of interest" description="Disordered" evidence="1">
    <location>
        <begin position="1"/>
        <end position="90"/>
    </location>
</feature>
<dbReference type="InterPro" id="IPR045596">
    <property type="entry name" value="DUF6459"/>
</dbReference>
<gene>
    <name evidence="2" type="ORF">MANAM107_04800</name>
</gene>
<reference evidence="2 3" key="1">
    <citation type="submission" date="2021-08" db="EMBL/GenBank/DDBJ databases">
        <title>Whole genome sequence of novel Actinomyces species strain MAS-1.</title>
        <authorList>
            <person name="Saito M."/>
            <person name="Kuwahara N."/>
            <person name="Takizawa T."/>
            <person name="Gotouda H."/>
            <person name="Ochiai T."/>
        </authorList>
    </citation>
    <scope>NUCLEOTIDE SEQUENCE [LARGE SCALE GENOMIC DNA]</scope>
    <source>
        <strain evidence="2 3">MAS-1</strain>
    </source>
</reference>
<feature type="region of interest" description="Disordered" evidence="1">
    <location>
        <begin position="139"/>
        <end position="185"/>
    </location>
</feature>